<dbReference type="Proteomes" id="UP000293764">
    <property type="component" value="Unassembled WGS sequence"/>
</dbReference>
<dbReference type="EMBL" id="SDWW01000023">
    <property type="protein sequence ID" value="RYV50964.1"/>
    <property type="molecule type" value="Genomic_DNA"/>
</dbReference>
<dbReference type="InterPro" id="IPR016181">
    <property type="entry name" value="Acyl_CoA_acyltransferase"/>
</dbReference>
<dbReference type="SUPFAM" id="SSF55729">
    <property type="entry name" value="Acyl-CoA N-acyltransferases (Nat)"/>
    <property type="match status" value="2"/>
</dbReference>
<sequence length="371" mass="40783">MNPAWQVHPVPVPDSLEDDDAWALHAMTDLDRLVNEAVWGHDDLAYPAAASLAKMRDEHYTRRAHLVAVSPDRPRDVVGAALVRLPQHGNSHLLEVDLLVHPEHEGHGVDDALLTATLASARAAGRSVVVLSSEHTREPAAGDPDALVAPTGSGRISRTDPGATLAERFGFTLEQAERYSLLPLPVAPERLAELHRSAAAHAGPDYRTLTWQDRCPDRWVDDYARLETRMSTDAPSAGLETAEDPWDEQRVRVAEAATAEAGRGSLVTVVEHVPTGTLAGFTMVEFPRQSPEIVFQQDTLVLREHRGRRLGLLIKAVNLEHLATLRPHARRLHTWNAEENAHMLAINIALGFVPVGVYGVWQKHVEAATHR</sequence>
<evidence type="ECO:0000313" key="4">
    <source>
        <dbReference type="Proteomes" id="UP000293764"/>
    </source>
</evidence>
<dbReference type="GO" id="GO:0016747">
    <property type="term" value="F:acyltransferase activity, transferring groups other than amino-acyl groups"/>
    <property type="evidence" value="ECO:0007669"/>
    <property type="project" value="InterPro"/>
</dbReference>
<dbReference type="OrthoDB" id="4119890at2"/>
<evidence type="ECO:0000313" key="3">
    <source>
        <dbReference type="EMBL" id="RYV50964.1"/>
    </source>
</evidence>
<dbReference type="PROSITE" id="PS51186">
    <property type="entry name" value="GNAT"/>
    <property type="match status" value="1"/>
</dbReference>
<keyword evidence="4" id="KW-1185">Reference proteome</keyword>
<dbReference type="RefSeq" id="WP_130102669.1">
    <property type="nucleotide sequence ID" value="NZ_SDWW01000023.1"/>
</dbReference>
<dbReference type="CDD" id="cd04301">
    <property type="entry name" value="NAT_SF"/>
    <property type="match status" value="1"/>
</dbReference>
<feature type="domain" description="N-acetyltransferase" evidence="2">
    <location>
        <begin position="19"/>
        <end position="193"/>
    </location>
</feature>
<dbReference type="InterPro" id="IPR000182">
    <property type="entry name" value="GNAT_dom"/>
</dbReference>
<dbReference type="Gene3D" id="3.40.630.30">
    <property type="match status" value="1"/>
</dbReference>
<keyword evidence="3" id="KW-0808">Transferase</keyword>
<proteinExistence type="predicted"/>
<accession>A0A4V1ZH65</accession>
<gene>
    <name evidence="3" type="ORF">EUA98_10670</name>
</gene>
<dbReference type="AlphaFoldDB" id="A0A4V1ZH65"/>
<feature type="region of interest" description="Disordered" evidence="1">
    <location>
        <begin position="133"/>
        <end position="161"/>
    </location>
</feature>
<evidence type="ECO:0000259" key="2">
    <source>
        <dbReference type="PROSITE" id="PS51186"/>
    </source>
</evidence>
<name>A0A4V1ZH65_9MICO</name>
<evidence type="ECO:0000256" key="1">
    <source>
        <dbReference type="SAM" id="MobiDB-lite"/>
    </source>
</evidence>
<protein>
    <submittedName>
        <fullName evidence="3">GNAT family N-acetyltransferase</fullName>
    </submittedName>
</protein>
<comment type="caution">
    <text evidence="3">The sequence shown here is derived from an EMBL/GenBank/DDBJ whole genome shotgun (WGS) entry which is preliminary data.</text>
</comment>
<reference evidence="3 4" key="1">
    <citation type="submission" date="2019-01" db="EMBL/GenBank/DDBJ databases">
        <title>Novel species of Cellulomonas.</title>
        <authorList>
            <person name="Liu Q."/>
            <person name="Xin Y.-H."/>
        </authorList>
    </citation>
    <scope>NUCLEOTIDE SEQUENCE [LARGE SCALE GENOMIC DNA]</scope>
    <source>
        <strain evidence="3 4">HLT2-17</strain>
    </source>
</reference>
<organism evidence="3 4">
    <name type="scientific">Pengzhenrongella frigida</name>
    <dbReference type="NCBI Taxonomy" id="1259133"/>
    <lineage>
        <taxon>Bacteria</taxon>
        <taxon>Bacillati</taxon>
        <taxon>Actinomycetota</taxon>
        <taxon>Actinomycetes</taxon>
        <taxon>Micrococcales</taxon>
        <taxon>Pengzhenrongella</taxon>
    </lineage>
</organism>
<dbReference type="Pfam" id="PF00583">
    <property type="entry name" value="Acetyltransf_1"/>
    <property type="match status" value="1"/>
</dbReference>